<dbReference type="RefSeq" id="WP_203681393.1">
    <property type="nucleotide sequence ID" value="NZ_BOMW01000034.1"/>
</dbReference>
<dbReference type="EMBL" id="BOMW01000034">
    <property type="protein sequence ID" value="GIF06255.1"/>
    <property type="molecule type" value="Genomic_DNA"/>
</dbReference>
<protein>
    <submittedName>
        <fullName evidence="1">Uncharacterized protein</fullName>
    </submittedName>
</protein>
<evidence type="ECO:0000313" key="1">
    <source>
        <dbReference type="EMBL" id="GIF06255.1"/>
    </source>
</evidence>
<reference evidence="1" key="1">
    <citation type="submission" date="2021-01" db="EMBL/GenBank/DDBJ databases">
        <title>Whole genome shotgun sequence of Actinoplanes siamensis NBRC 109076.</title>
        <authorList>
            <person name="Komaki H."/>
            <person name="Tamura T."/>
        </authorList>
    </citation>
    <scope>NUCLEOTIDE SEQUENCE</scope>
    <source>
        <strain evidence="1">NBRC 109076</strain>
    </source>
</reference>
<gene>
    <name evidence="1" type="ORF">Asi03nite_37930</name>
</gene>
<dbReference type="Proteomes" id="UP000629619">
    <property type="component" value="Unassembled WGS sequence"/>
</dbReference>
<comment type="caution">
    <text evidence="1">The sequence shown here is derived from an EMBL/GenBank/DDBJ whole genome shotgun (WGS) entry which is preliminary data.</text>
</comment>
<keyword evidence="2" id="KW-1185">Reference proteome</keyword>
<organism evidence="1 2">
    <name type="scientific">Actinoplanes siamensis</name>
    <dbReference type="NCBI Taxonomy" id="1223317"/>
    <lineage>
        <taxon>Bacteria</taxon>
        <taxon>Bacillati</taxon>
        <taxon>Actinomycetota</taxon>
        <taxon>Actinomycetes</taxon>
        <taxon>Micromonosporales</taxon>
        <taxon>Micromonosporaceae</taxon>
        <taxon>Actinoplanes</taxon>
    </lineage>
</organism>
<name>A0A919N8H9_9ACTN</name>
<evidence type="ECO:0000313" key="2">
    <source>
        <dbReference type="Proteomes" id="UP000629619"/>
    </source>
</evidence>
<dbReference type="AlphaFoldDB" id="A0A919N8H9"/>
<sequence>MIEPNSDNLHASGGRSVAAANISGVASTGDGAIIVSQQMFGISYSDARNIAMDVFKDNFERLKGDAIGLAQERAEKVTDEFLRKLHEMYPEAVKNFSQPGLQRSLYRVQEAAACSEERDLDEVLVNVLVERSKEEKASLKRVILDESLQTIPKLTAPQINSLSLIFSLRYTRIVAPPIESAAATLALSMTRYGAALGPIASSEMALQHLAYAGCLSISINQLRLGRSLAQNYPGVFSRRFDRNSIGPEIAAAFKEDPNDSALLYCPISDEESLSAYLDNMNMADQKEPIKNALHSNLLSDSEVEAKMIELQPTLQETFSLWNDSSLKHSELTSVGTAIGYTNLRLKTGFAAPLDIWISES</sequence>
<proteinExistence type="predicted"/>
<accession>A0A919N8H9</accession>
<dbReference type="NCBIfam" id="NF045477">
    <property type="entry name" value="LPO_1073_dom"/>
    <property type="match status" value="1"/>
</dbReference>
<dbReference type="InterPro" id="IPR053773">
    <property type="entry name" value="Vpar_1526-like"/>
</dbReference>